<evidence type="ECO:0000256" key="6">
    <source>
        <dbReference type="ARBA" id="ARBA00022475"/>
    </source>
</evidence>
<dbReference type="GO" id="GO:0015097">
    <property type="term" value="F:mercury ion transmembrane transporter activity"/>
    <property type="evidence" value="ECO:0007669"/>
    <property type="project" value="InterPro"/>
</dbReference>
<dbReference type="CDD" id="cd00371">
    <property type="entry name" value="HMA"/>
    <property type="match status" value="1"/>
</dbReference>
<keyword evidence="6" id="KW-1003">Cell membrane</keyword>
<dbReference type="InterPro" id="IPR017969">
    <property type="entry name" value="Heavy-metal-associated_CS"/>
</dbReference>
<dbReference type="InterPro" id="IPR003457">
    <property type="entry name" value="Transprt_MerT"/>
</dbReference>
<dbReference type="OrthoDB" id="1493145at2"/>
<feature type="domain" description="HMA" evidence="16">
    <location>
        <begin position="127"/>
        <end position="193"/>
    </location>
</feature>
<reference evidence="17 18" key="1">
    <citation type="submission" date="2021-01" db="EMBL/GenBank/DDBJ databases">
        <title>FDA dAtabase for Regulatory Grade micrObial Sequences (FDA-ARGOS): Supporting development and validation of Infectious Disease Dx tests.</title>
        <authorList>
            <person name="Sproer C."/>
            <person name="Gronow S."/>
            <person name="Severitt S."/>
            <person name="Schroder I."/>
            <person name="Tallon L."/>
            <person name="Sadzewicz L."/>
            <person name="Zhao X."/>
            <person name="Boylan J."/>
            <person name="Ott S."/>
            <person name="Bowen H."/>
            <person name="Vavikolanu K."/>
            <person name="Mehta A."/>
            <person name="Aluvathingal J."/>
            <person name="Nadendla S."/>
            <person name="Lowell S."/>
            <person name="Myers T."/>
            <person name="Yan Y."/>
            <person name="Sichtig H."/>
        </authorList>
    </citation>
    <scope>NUCLEOTIDE SEQUENCE [LARGE SCALE GENOMIC DNA]</scope>
    <source>
        <strain evidence="17 18">FDAARGOS_1131</strain>
    </source>
</reference>
<comment type="subcellular location">
    <subcellularLocation>
        <location evidence="1">Cell inner membrane</location>
        <topology evidence="1">Multi-pass membrane protein</topology>
    </subcellularLocation>
</comment>
<comment type="function">
    <text evidence="14">Involved in mercury resistance. Probably transfers a mercuric ion from the periplasmic Hg(2+)-binding protein MerP to the cytoplasmic mercuric reductase MerA.</text>
</comment>
<keyword evidence="8 15" id="KW-0812">Transmembrane</keyword>
<dbReference type="Pfam" id="PF02411">
    <property type="entry name" value="MerT"/>
    <property type="match status" value="1"/>
</dbReference>
<evidence type="ECO:0000256" key="10">
    <source>
        <dbReference type="ARBA" id="ARBA00022914"/>
    </source>
</evidence>
<dbReference type="InterPro" id="IPR006121">
    <property type="entry name" value="HMA_dom"/>
</dbReference>
<dbReference type="Pfam" id="PF00403">
    <property type="entry name" value="HMA"/>
    <property type="match status" value="1"/>
</dbReference>
<evidence type="ECO:0000256" key="7">
    <source>
        <dbReference type="ARBA" id="ARBA00022519"/>
    </source>
</evidence>
<evidence type="ECO:0000259" key="16">
    <source>
        <dbReference type="PROSITE" id="PS50846"/>
    </source>
</evidence>
<feature type="transmembrane region" description="Helical" evidence="15">
    <location>
        <begin position="88"/>
        <end position="106"/>
    </location>
</feature>
<dbReference type="GeneID" id="93527893"/>
<evidence type="ECO:0000313" key="18">
    <source>
        <dbReference type="Proteomes" id="UP000596202"/>
    </source>
</evidence>
<protein>
    <recommendedName>
        <fullName evidence="3">Mercuric transport protein MerT</fullName>
    </recommendedName>
    <alternativeName>
        <fullName evidence="13">Mercury ion transport protein</fullName>
    </alternativeName>
</protein>
<accession>A0A9Q7E744</accession>
<feature type="transmembrane region" description="Helical" evidence="15">
    <location>
        <begin position="46"/>
        <end position="63"/>
    </location>
</feature>
<evidence type="ECO:0000256" key="9">
    <source>
        <dbReference type="ARBA" id="ARBA00022723"/>
    </source>
</evidence>
<gene>
    <name evidence="17" type="primary">merTP</name>
    <name evidence="17" type="ORF">I6I88_09515</name>
</gene>
<sequence>MKKSNKIIGTSILTAIAASSCCILPLLALLTGSSSLLSTFSWLTPIRPYCIGFTILVLIYAWYQQLKPKKSADCVCPPSRSRFMESRLFLGLVTLFSIVLLALPYYSSIFYSSPSVAHSLPSTESVQTVEFDIQGMTCDACSQHIHQQISQLAGMQLIQISYPNQNAIIAFDSTQTSILTIRETVQELGYQIKEK</sequence>
<keyword evidence="5" id="KW-0475">Mercuric resistance</keyword>
<evidence type="ECO:0000256" key="4">
    <source>
        <dbReference type="ARBA" id="ARBA00022448"/>
    </source>
</evidence>
<dbReference type="GO" id="GO:0046872">
    <property type="term" value="F:metal ion binding"/>
    <property type="evidence" value="ECO:0007669"/>
    <property type="project" value="UniProtKB-KW"/>
</dbReference>
<dbReference type="Gene3D" id="1.10.287.910">
    <property type="entry name" value="bacterial mercury transporter, merf"/>
    <property type="match status" value="1"/>
</dbReference>
<keyword evidence="9" id="KW-0479">Metal-binding</keyword>
<evidence type="ECO:0000256" key="5">
    <source>
        <dbReference type="ARBA" id="ARBA00022466"/>
    </source>
</evidence>
<dbReference type="Gene3D" id="3.30.70.100">
    <property type="match status" value="1"/>
</dbReference>
<dbReference type="PRINTS" id="PR00946">
    <property type="entry name" value="HGSCAVENGER"/>
</dbReference>
<evidence type="ECO:0000256" key="14">
    <source>
        <dbReference type="ARBA" id="ARBA00045720"/>
    </source>
</evidence>
<dbReference type="PROSITE" id="PS51257">
    <property type="entry name" value="PROKAR_LIPOPROTEIN"/>
    <property type="match status" value="1"/>
</dbReference>
<dbReference type="InterPro" id="IPR001802">
    <property type="entry name" value="MerP/CopZ"/>
</dbReference>
<evidence type="ECO:0000256" key="1">
    <source>
        <dbReference type="ARBA" id="ARBA00004429"/>
    </source>
</evidence>
<dbReference type="FunFam" id="3.30.70.100:FF:000001">
    <property type="entry name" value="ATPase copper transporting beta"/>
    <property type="match status" value="1"/>
</dbReference>
<dbReference type="AlphaFoldDB" id="A0A9Q7E744"/>
<feature type="transmembrane region" description="Helical" evidence="15">
    <location>
        <begin position="12"/>
        <end position="34"/>
    </location>
</feature>
<keyword evidence="11 15" id="KW-1133">Transmembrane helix</keyword>
<dbReference type="InterPro" id="IPR036163">
    <property type="entry name" value="HMA_dom_sf"/>
</dbReference>
<evidence type="ECO:0000256" key="11">
    <source>
        <dbReference type="ARBA" id="ARBA00022989"/>
    </source>
</evidence>
<evidence type="ECO:0000256" key="12">
    <source>
        <dbReference type="ARBA" id="ARBA00023136"/>
    </source>
</evidence>
<dbReference type="SUPFAM" id="SSF55008">
    <property type="entry name" value="HMA, heavy metal-associated domain"/>
    <property type="match status" value="1"/>
</dbReference>
<proteinExistence type="inferred from homology"/>
<evidence type="ECO:0000313" key="17">
    <source>
        <dbReference type="EMBL" id="QQT98471.1"/>
    </source>
</evidence>
<keyword evidence="12 15" id="KW-0472">Membrane</keyword>
<keyword evidence="4" id="KW-0813">Transport</keyword>
<keyword evidence="10" id="KW-0476">Mercury</keyword>
<evidence type="ECO:0000256" key="15">
    <source>
        <dbReference type="SAM" id="Phobius"/>
    </source>
</evidence>
<dbReference type="RefSeq" id="WP_002985260.1">
    <property type="nucleotide sequence ID" value="NZ_CP068108.1"/>
</dbReference>
<evidence type="ECO:0000256" key="2">
    <source>
        <dbReference type="ARBA" id="ARBA00008224"/>
    </source>
</evidence>
<evidence type="ECO:0000256" key="3">
    <source>
        <dbReference type="ARBA" id="ARBA00017053"/>
    </source>
</evidence>
<name>A0A9Q7E744_MYROD</name>
<comment type="similarity">
    <text evidence="2">Belongs to the MerT family.</text>
</comment>
<dbReference type="NCBIfam" id="NF033556">
    <property type="entry name" value="MerTP_fusion"/>
    <property type="match status" value="1"/>
</dbReference>
<organism evidence="17 18">
    <name type="scientific">Myroides odoratus</name>
    <name type="common">Flavobacterium odoratum</name>
    <dbReference type="NCBI Taxonomy" id="256"/>
    <lineage>
        <taxon>Bacteria</taxon>
        <taxon>Pseudomonadati</taxon>
        <taxon>Bacteroidota</taxon>
        <taxon>Flavobacteriia</taxon>
        <taxon>Flavobacteriales</taxon>
        <taxon>Flavobacteriaceae</taxon>
        <taxon>Myroides</taxon>
    </lineage>
</organism>
<evidence type="ECO:0000256" key="13">
    <source>
        <dbReference type="ARBA" id="ARBA00030934"/>
    </source>
</evidence>
<keyword evidence="7" id="KW-0997">Cell inner membrane</keyword>
<dbReference type="PROSITE" id="PS50846">
    <property type="entry name" value="HMA_2"/>
    <property type="match status" value="1"/>
</dbReference>
<dbReference type="Proteomes" id="UP000596202">
    <property type="component" value="Chromosome"/>
</dbReference>
<dbReference type="GO" id="GO:0005886">
    <property type="term" value="C:plasma membrane"/>
    <property type="evidence" value="ECO:0007669"/>
    <property type="project" value="UniProtKB-SubCell"/>
</dbReference>
<dbReference type="EMBL" id="CP068108">
    <property type="protein sequence ID" value="QQT98471.1"/>
    <property type="molecule type" value="Genomic_DNA"/>
</dbReference>
<dbReference type="PROSITE" id="PS01047">
    <property type="entry name" value="HMA_1"/>
    <property type="match status" value="1"/>
</dbReference>
<evidence type="ECO:0000256" key="8">
    <source>
        <dbReference type="ARBA" id="ARBA00022692"/>
    </source>
</evidence>